<dbReference type="AlphaFoldDB" id="A0A2P5HY25"/>
<dbReference type="EMBL" id="MAVT02000524">
    <property type="protein sequence ID" value="POS75145.1"/>
    <property type="molecule type" value="Genomic_DNA"/>
</dbReference>
<evidence type="ECO:0000259" key="2">
    <source>
        <dbReference type="Pfam" id="PF00248"/>
    </source>
</evidence>
<keyword evidence="4" id="KW-1185">Reference proteome</keyword>
<dbReference type="STRING" id="158607.A0A2P5HY25"/>
<dbReference type="Pfam" id="PF00248">
    <property type="entry name" value="Aldo_ket_red"/>
    <property type="match status" value="1"/>
</dbReference>
<dbReference type="InterPro" id="IPR050791">
    <property type="entry name" value="Aldo-Keto_reductase"/>
</dbReference>
<dbReference type="Proteomes" id="UP000094444">
    <property type="component" value="Unassembled WGS sequence"/>
</dbReference>
<dbReference type="FunCoup" id="A0A2P5HY25">
    <property type="interactions" value="40"/>
</dbReference>
<evidence type="ECO:0000313" key="3">
    <source>
        <dbReference type="EMBL" id="POS75145.1"/>
    </source>
</evidence>
<feature type="non-terminal residue" evidence="3">
    <location>
        <position position="1"/>
    </location>
</feature>
<dbReference type="CDD" id="cd19077">
    <property type="entry name" value="AKR_AKR8A1-2"/>
    <property type="match status" value="1"/>
</dbReference>
<dbReference type="PANTHER" id="PTHR43625:SF78">
    <property type="entry name" value="PYRIDOXAL REDUCTASE-RELATED"/>
    <property type="match status" value="1"/>
</dbReference>
<dbReference type="GO" id="GO:0016491">
    <property type="term" value="F:oxidoreductase activity"/>
    <property type="evidence" value="ECO:0007669"/>
    <property type="project" value="UniProtKB-KW"/>
</dbReference>
<organism evidence="3 4">
    <name type="scientific">Diaporthe helianthi</name>
    <dbReference type="NCBI Taxonomy" id="158607"/>
    <lineage>
        <taxon>Eukaryota</taxon>
        <taxon>Fungi</taxon>
        <taxon>Dikarya</taxon>
        <taxon>Ascomycota</taxon>
        <taxon>Pezizomycotina</taxon>
        <taxon>Sordariomycetes</taxon>
        <taxon>Sordariomycetidae</taxon>
        <taxon>Diaporthales</taxon>
        <taxon>Diaporthaceae</taxon>
        <taxon>Diaporthe</taxon>
    </lineage>
</organism>
<dbReference type="InterPro" id="IPR023210">
    <property type="entry name" value="NADP_OxRdtase_dom"/>
</dbReference>
<comment type="caution">
    <text evidence="3">The sequence shown here is derived from an EMBL/GenBank/DDBJ whole genome shotgun (WGS) entry which is preliminary data.</text>
</comment>
<sequence length="365" mass="40188">ISLPRRFAPPWVLELRVSHLHLTQNGTARTPKTMPKLLDKEVGPIGYGLMGLTWRNGPPPPLDQSFGAMRAALENGCNCWNGGEFYGPPDNNSLVLLEKYFAKYPGDADKVSINIKGGINPSTHKIDATPENTRRSLDDSIAQLKGRKKIDLFEFGRRDPNVPMEVTFGIIEKEYIQTGKLGGISLSEVSAETIHEAVKHTKVAAVEVELSMFATDILHNGIAAACAQYGIPIIAYSPVGRGMLTGQFKKVEDIPKDSLLTQMGFPRFEKENMERNVRLVEKVEELAGKKGCTPAQLAINWTRALSRRPRMPVIIPIPGASAAERVEENSKVVEINDQEMAEIDSLLAHFTPSGERYPGTMATNT</sequence>
<dbReference type="InterPro" id="IPR036812">
    <property type="entry name" value="NAD(P)_OxRdtase_dom_sf"/>
</dbReference>
<protein>
    <submittedName>
        <fullName evidence="3">Aldo/keto reductase</fullName>
    </submittedName>
</protein>
<dbReference type="InParanoid" id="A0A2P5HY25"/>
<keyword evidence="1" id="KW-0560">Oxidoreductase</keyword>
<dbReference type="Gene3D" id="3.20.20.100">
    <property type="entry name" value="NADP-dependent oxidoreductase domain"/>
    <property type="match status" value="1"/>
</dbReference>
<feature type="domain" description="NADP-dependent oxidoreductase" evidence="2">
    <location>
        <begin position="44"/>
        <end position="347"/>
    </location>
</feature>
<dbReference type="PANTHER" id="PTHR43625">
    <property type="entry name" value="AFLATOXIN B1 ALDEHYDE REDUCTASE"/>
    <property type="match status" value="1"/>
</dbReference>
<accession>A0A2P5HY25</accession>
<evidence type="ECO:0000256" key="1">
    <source>
        <dbReference type="ARBA" id="ARBA00023002"/>
    </source>
</evidence>
<gene>
    <name evidence="3" type="ORF">DHEL01_v206460</name>
</gene>
<name>A0A2P5HY25_DIAHE</name>
<dbReference type="SUPFAM" id="SSF51430">
    <property type="entry name" value="NAD(P)-linked oxidoreductase"/>
    <property type="match status" value="1"/>
</dbReference>
<dbReference type="OrthoDB" id="37537at2759"/>
<dbReference type="GO" id="GO:0005737">
    <property type="term" value="C:cytoplasm"/>
    <property type="evidence" value="ECO:0007669"/>
    <property type="project" value="TreeGrafter"/>
</dbReference>
<reference evidence="3" key="1">
    <citation type="submission" date="2017-09" db="EMBL/GenBank/DDBJ databases">
        <title>Polyketide synthases of a Diaporthe helianthi virulent isolate.</title>
        <authorList>
            <person name="Baroncelli R."/>
        </authorList>
    </citation>
    <scope>NUCLEOTIDE SEQUENCE [LARGE SCALE GENOMIC DNA]</scope>
    <source>
        <strain evidence="3">7/96</strain>
    </source>
</reference>
<proteinExistence type="predicted"/>
<evidence type="ECO:0000313" key="4">
    <source>
        <dbReference type="Proteomes" id="UP000094444"/>
    </source>
</evidence>